<evidence type="ECO:0000256" key="7">
    <source>
        <dbReference type="ARBA" id="ARBA00022927"/>
    </source>
</evidence>
<evidence type="ECO:0000256" key="2">
    <source>
        <dbReference type="ARBA" id="ARBA00007891"/>
    </source>
</evidence>
<comment type="similarity">
    <text evidence="2">Belongs to the USE1 family.</text>
</comment>
<keyword evidence="8 11" id="KW-1133">Transmembrane helix</keyword>
<sequence length="391" mass="41296">MPNHEATRLQLERLVLRSLALRAAATGGDAAADPDAAADVAAAAGASGLLRLEAQARHMNEMLQTLPEVAGDKSHADDLAQLRARIELFSDWVEEQKLKRSVGEHQVQAQAQTQTHQHPAQRDGDGVVGGGSGVRGAKDDLRADMLRLPTFRGFVHGARSEGASGSGSASQAEAAGETRPGEMELQDLRRGADNRRMLLGDGPAGGVDGGAPGQSQALAAILERNRRAQDALSDDLALQAQRLKSNTLLFQDKLKADTAVLAATEQQLGDNVLRLQRERRSIKAFSSKSWSTTLLVWGSVIGVVLVFVLVFMFTRVVGPARTHRRAPEPSTTAPRVMSASSIPTPKTPSSHQNAASTGPLASQILASPALPASGSAMLPSATPSAVWHDEL</sequence>
<accession>A0ABR4NF98</accession>
<keyword evidence="9 11" id="KW-0472">Membrane</keyword>
<organism evidence="12 13">
    <name type="scientific">Polyrhizophydium stewartii</name>
    <dbReference type="NCBI Taxonomy" id="2732419"/>
    <lineage>
        <taxon>Eukaryota</taxon>
        <taxon>Fungi</taxon>
        <taxon>Fungi incertae sedis</taxon>
        <taxon>Chytridiomycota</taxon>
        <taxon>Chytridiomycota incertae sedis</taxon>
        <taxon>Chytridiomycetes</taxon>
        <taxon>Rhizophydiales</taxon>
        <taxon>Rhizophydiales incertae sedis</taxon>
        <taxon>Polyrhizophydium</taxon>
    </lineage>
</organism>
<name>A0ABR4NF98_9FUNG</name>
<dbReference type="Proteomes" id="UP001527925">
    <property type="component" value="Unassembled WGS sequence"/>
</dbReference>
<protein>
    <submittedName>
        <fullName evidence="12">Uncharacterized protein</fullName>
    </submittedName>
</protein>
<comment type="caution">
    <text evidence="12">The sequence shown here is derived from an EMBL/GenBank/DDBJ whole genome shotgun (WGS) entry which is preliminary data.</text>
</comment>
<evidence type="ECO:0000256" key="11">
    <source>
        <dbReference type="SAM" id="Phobius"/>
    </source>
</evidence>
<feature type="region of interest" description="Disordered" evidence="10">
    <location>
        <begin position="157"/>
        <end position="183"/>
    </location>
</feature>
<evidence type="ECO:0000256" key="9">
    <source>
        <dbReference type="ARBA" id="ARBA00023136"/>
    </source>
</evidence>
<dbReference type="InterPro" id="IPR019150">
    <property type="entry name" value="Vesicle_transport_protein_Use1"/>
</dbReference>
<evidence type="ECO:0000256" key="10">
    <source>
        <dbReference type="SAM" id="MobiDB-lite"/>
    </source>
</evidence>
<keyword evidence="5" id="KW-0256">Endoplasmic reticulum</keyword>
<proteinExistence type="inferred from homology"/>
<reference evidence="12 13" key="1">
    <citation type="submission" date="2023-09" db="EMBL/GenBank/DDBJ databases">
        <title>Pangenome analysis of Batrachochytrium dendrobatidis and related Chytrids.</title>
        <authorList>
            <person name="Yacoub M.N."/>
            <person name="Stajich J.E."/>
            <person name="James T.Y."/>
        </authorList>
    </citation>
    <scope>NUCLEOTIDE SEQUENCE [LARGE SCALE GENOMIC DNA]</scope>
    <source>
        <strain evidence="12 13">JEL0888</strain>
    </source>
</reference>
<feature type="compositionally biased region" description="Polar residues" evidence="10">
    <location>
        <begin position="329"/>
        <end position="357"/>
    </location>
</feature>
<dbReference type="Pfam" id="PF09753">
    <property type="entry name" value="Use1"/>
    <property type="match status" value="1"/>
</dbReference>
<keyword evidence="13" id="KW-1185">Reference proteome</keyword>
<feature type="transmembrane region" description="Helical" evidence="11">
    <location>
        <begin position="294"/>
        <end position="317"/>
    </location>
</feature>
<evidence type="ECO:0000256" key="4">
    <source>
        <dbReference type="ARBA" id="ARBA00022692"/>
    </source>
</evidence>
<evidence type="ECO:0000313" key="13">
    <source>
        <dbReference type="Proteomes" id="UP001527925"/>
    </source>
</evidence>
<evidence type="ECO:0000313" key="12">
    <source>
        <dbReference type="EMBL" id="KAL2918191.1"/>
    </source>
</evidence>
<feature type="region of interest" description="Disordered" evidence="10">
    <location>
        <begin position="103"/>
        <end position="136"/>
    </location>
</feature>
<evidence type="ECO:0000256" key="3">
    <source>
        <dbReference type="ARBA" id="ARBA00022448"/>
    </source>
</evidence>
<feature type="compositionally biased region" description="Low complexity" evidence="10">
    <location>
        <begin position="105"/>
        <end position="118"/>
    </location>
</feature>
<keyword evidence="3" id="KW-0813">Transport</keyword>
<keyword evidence="4 11" id="KW-0812">Transmembrane</keyword>
<gene>
    <name evidence="12" type="ORF">HK105_202118</name>
</gene>
<evidence type="ECO:0000256" key="5">
    <source>
        <dbReference type="ARBA" id="ARBA00022824"/>
    </source>
</evidence>
<keyword evidence="7" id="KW-0653">Protein transport</keyword>
<feature type="compositionally biased region" description="Low complexity" evidence="10">
    <location>
        <begin position="160"/>
        <end position="177"/>
    </location>
</feature>
<dbReference type="EMBL" id="JADGIZ020000007">
    <property type="protein sequence ID" value="KAL2918191.1"/>
    <property type="molecule type" value="Genomic_DNA"/>
</dbReference>
<evidence type="ECO:0000256" key="1">
    <source>
        <dbReference type="ARBA" id="ARBA00004163"/>
    </source>
</evidence>
<feature type="region of interest" description="Disordered" evidence="10">
    <location>
        <begin position="321"/>
        <end position="357"/>
    </location>
</feature>
<dbReference type="PANTHER" id="PTHR13050">
    <property type="entry name" value="USE1-LIKE PROTEIN"/>
    <property type="match status" value="1"/>
</dbReference>
<evidence type="ECO:0000256" key="8">
    <source>
        <dbReference type="ARBA" id="ARBA00022989"/>
    </source>
</evidence>
<dbReference type="PANTHER" id="PTHR13050:SF7">
    <property type="entry name" value="VESICLE TRANSPORT PROTEIN USE1"/>
    <property type="match status" value="1"/>
</dbReference>
<evidence type="ECO:0000256" key="6">
    <source>
        <dbReference type="ARBA" id="ARBA00022892"/>
    </source>
</evidence>
<comment type="subcellular location">
    <subcellularLocation>
        <location evidence="1">Endoplasmic reticulum membrane</location>
        <topology evidence="1">Single-pass type IV membrane protein</topology>
    </subcellularLocation>
</comment>
<keyword evidence="6" id="KW-0931">ER-Golgi transport</keyword>